<dbReference type="Proteomes" id="UP000077098">
    <property type="component" value="Unassembled WGS sequence"/>
</dbReference>
<dbReference type="SUPFAM" id="SSF53850">
    <property type="entry name" value="Periplasmic binding protein-like II"/>
    <property type="match status" value="1"/>
</dbReference>
<dbReference type="PANTHER" id="PTHR30118">
    <property type="entry name" value="HTH-TYPE TRANSCRIPTIONAL REGULATOR LEUO-RELATED"/>
    <property type="match status" value="1"/>
</dbReference>
<dbReference type="Pfam" id="PF00126">
    <property type="entry name" value="HTH_1"/>
    <property type="match status" value="1"/>
</dbReference>
<dbReference type="AlphaFoldDB" id="A0A176XGA3"/>
<gene>
    <name evidence="8" type="ORF">A7J57_22260</name>
</gene>
<dbReference type="InterPro" id="IPR037402">
    <property type="entry name" value="YidZ_PBP2"/>
</dbReference>
<feature type="domain" description="HTH lysR-type" evidence="7">
    <location>
        <begin position="8"/>
        <end position="67"/>
    </location>
</feature>
<evidence type="ECO:0000256" key="5">
    <source>
        <dbReference type="ARBA" id="ARBA00023159"/>
    </source>
</evidence>
<dbReference type="InterPro" id="IPR036390">
    <property type="entry name" value="WH_DNA-bd_sf"/>
</dbReference>
<comment type="caution">
    <text evidence="8">The sequence shown here is derived from an EMBL/GenBank/DDBJ whole genome shotgun (WGS) entry which is preliminary data.</text>
</comment>
<dbReference type="InterPro" id="IPR050389">
    <property type="entry name" value="LysR-type_TF"/>
</dbReference>
<keyword evidence="2" id="KW-0536">Nodulation</keyword>
<organism evidence="8 9">
    <name type="scientific">Agrobacterium tumefaciens</name>
    <dbReference type="NCBI Taxonomy" id="358"/>
    <lineage>
        <taxon>Bacteria</taxon>
        <taxon>Pseudomonadati</taxon>
        <taxon>Pseudomonadota</taxon>
        <taxon>Alphaproteobacteria</taxon>
        <taxon>Hyphomicrobiales</taxon>
        <taxon>Rhizobiaceae</taxon>
        <taxon>Rhizobium/Agrobacterium group</taxon>
        <taxon>Agrobacterium</taxon>
        <taxon>Agrobacterium tumefaciens complex</taxon>
    </lineage>
</organism>
<dbReference type="PRINTS" id="PR00039">
    <property type="entry name" value="HTHLYSR"/>
</dbReference>
<dbReference type="EMBL" id="LXPS01000006">
    <property type="protein sequence ID" value="OAE48406.1"/>
    <property type="molecule type" value="Genomic_DNA"/>
</dbReference>
<keyword evidence="6" id="KW-0804">Transcription</keyword>
<dbReference type="RefSeq" id="WP_022557111.1">
    <property type="nucleotide sequence ID" value="NZ_LXPS01000006.1"/>
</dbReference>
<evidence type="ECO:0000313" key="8">
    <source>
        <dbReference type="EMBL" id="OAE48406.1"/>
    </source>
</evidence>
<accession>A0A176XGA3</accession>
<proteinExistence type="inferred from homology"/>
<keyword evidence="3" id="KW-0805">Transcription regulation</keyword>
<evidence type="ECO:0000259" key="7">
    <source>
        <dbReference type="PROSITE" id="PS50931"/>
    </source>
</evidence>
<dbReference type="CDD" id="cd08417">
    <property type="entry name" value="PBP2_Nitroaromatics_like"/>
    <property type="match status" value="1"/>
</dbReference>
<evidence type="ECO:0000256" key="4">
    <source>
        <dbReference type="ARBA" id="ARBA00023125"/>
    </source>
</evidence>
<dbReference type="Gene3D" id="1.10.10.10">
    <property type="entry name" value="Winged helix-like DNA-binding domain superfamily/Winged helix DNA-binding domain"/>
    <property type="match status" value="1"/>
</dbReference>
<dbReference type="GO" id="GO:0003677">
    <property type="term" value="F:DNA binding"/>
    <property type="evidence" value="ECO:0007669"/>
    <property type="project" value="UniProtKB-KW"/>
</dbReference>
<dbReference type="Pfam" id="PF03466">
    <property type="entry name" value="LysR_substrate"/>
    <property type="match status" value="1"/>
</dbReference>
<evidence type="ECO:0000313" key="9">
    <source>
        <dbReference type="Proteomes" id="UP000077098"/>
    </source>
</evidence>
<evidence type="ECO:0000256" key="6">
    <source>
        <dbReference type="ARBA" id="ARBA00023163"/>
    </source>
</evidence>
<keyword evidence="4" id="KW-0238">DNA-binding</keyword>
<sequence length="305" mass="33409">MVHRVGQLEIALLLALDALLQEENVTRAAAKLNITQSALSGRLNKLRHLLNDPLFTPASTGRGIVATPHALALKPELDQLIERLKQFGRKAYIFDPASSDRMFTIAASDNPAAIVAPELLSLVHKQAPGINIRFVFPDRGHIGRQLESGDVDLYIGAANDAPLDLIGRRLFTDELVTAQRIGHPRGRGPLSLDEFCAHEHLLISSNGGMFSGVIDEVLAEHGKSRRVSVSVQSYALAPLIVAGTDCLCTLPKRLLERFSHSLDLFKPPIELGEFALKYFWHPRMTSDPAHQWLRTIVADSSAGTS</sequence>
<name>A0A176XGA3_AGRTU</name>
<evidence type="ECO:0000256" key="1">
    <source>
        <dbReference type="ARBA" id="ARBA00009437"/>
    </source>
</evidence>
<dbReference type="GO" id="GO:0003700">
    <property type="term" value="F:DNA-binding transcription factor activity"/>
    <property type="evidence" value="ECO:0007669"/>
    <property type="project" value="InterPro"/>
</dbReference>
<keyword evidence="5" id="KW-0010">Activator</keyword>
<dbReference type="PANTHER" id="PTHR30118:SF15">
    <property type="entry name" value="TRANSCRIPTIONAL REGULATORY PROTEIN"/>
    <property type="match status" value="1"/>
</dbReference>
<reference evidence="8 9" key="1">
    <citation type="submission" date="2016-05" db="EMBL/GenBank/DDBJ databases">
        <authorList>
            <person name="Lavstsen T."/>
            <person name="Jespersen J.S."/>
        </authorList>
    </citation>
    <scope>NUCLEOTIDE SEQUENCE [LARGE SCALE GENOMIC DNA]</scope>
    <source>
        <strain evidence="8 9">KCJ1736</strain>
    </source>
</reference>
<dbReference type="Gene3D" id="3.40.190.10">
    <property type="entry name" value="Periplasmic binding protein-like II"/>
    <property type="match status" value="2"/>
</dbReference>
<dbReference type="SUPFAM" id="SSF46785">
    <property type="entry name" value="Winged helix' DNA-binding domain"/>
    <property type="match status" value="1"/>
</dbReference>
<comment type="similarity">
    <text evidence="1">Belongs to the LysR transcriptional regulatory family.</text>
</comment>
<dbReference type="PROSITE" id="PS50931">
    <property type="entry name" value="HTH_LYSR"/>
    <property type="match status" value="1"/>
</dbReference>
<evidence type="ECO:0000256" key="3">
    <source>
        <dbReference type="ARBA" id="ARBA00023015"/>
    </source>
</evidence>
<evidence type="ECO:0000256" key="2">
    <source>
        <dbReference type="ARBA" id="ARBA00022458"/>
    </source>
</evidence>
<dbReference type="InterPro" id="IPR005119">
    <property type="entry name" value="LysR_subst-bd"/>
</dbReference>
<dbReference type="InterPro" id="IPR036388">
    <property type="entry name" value="WH-like_DNA-bd_sf"/>
</dbReference>
<dbReference type="InterPro" id="IPR000847">
    <property type="entry name" value="LysR_HTH_N"/>
</dbReference>
<protein>
    <submittedName>
        <fullName evidence="8">LysR family transcriptional regulator</fullName>
    </submittedName>
</protein>